<sequence length="472" mass="52021">MESAPNPSPDARQSPNTLPYESYHDEKGYAPYPQPYQAQASEVVAPRNTARRRFRRILLFSFFTWCMFRFFVRDTMSDLRWVYHRHWNAATSDDWDYTVPGGISLQECVQGEEWSPSDGGSSKPRFPFYSETSFTLPISSETLFFVSRGQRLIGAVDVVTSKEQAQDSATVRVTVGYHREEVRDLAKACVLSRNDDENGVGFFTPVWRSGRSPRGREYELGYNMTIILPDVSSFSSPLAIKNFETDVQNTFQHIEDPDHKLFFHSISLTGSNGPVSAKSLTATKANIQTSNGPITGIFNVTKSLELKSSNSPISVAVGLESEDADTVPTLEARTSNGPLHADISLTSASGTGGSFDITTTTSNSPLRVTFSDSPVDSRLSLKASTSNSPATVSLHPAYEGTFTVQTSLFGPTLRRKSDVEDPSGEGRERNVKFGSIGKGPRVLTGEVYWDEKRKDEGAVSVRTSNSPVVLEI</sequence>
<keyword evidence="4" id="KW-1185">Reference proteome</keyword>
<feature type="domain" description="DUF7330" evidence="2">
    <location>
        <begin position="286"/>
        <end position="407"/>
    </location>
</feature>
<evidence type="ECO:0000259" key="2">
    <source>
        <dbReference type="Pfam" id="PF24016"/>
    </source>
</evidence>
<accession>A0A067TWH1</accession>
<evidence type="ECO:0000256" key="1">
    <source>
        <dbReference type="SAM" id="MobiDB-lite"/>
    </source>
</evidence>
<evidence type="ECO:0000313" key="3">
    <source>
        <dbReference type="EMBL" id="KDR84319.1"/>
    </source>
</evidence>
<dbReference type="InterPro" id="IPR055754">
    <property type="entry name" value="DUF7330"/>
</dbReference>
<dbReference type="Pfam" id="PF24016">
    <property type="entry name" value="DUF7330"/>
    <property type="match status" value="1"/>
</dbReference>
<name>A0A067TWH1_GALM3</name>
<proteinExistence type="predicted"/>
<dbReference type="Proteomes" id="UP000027222">
    <property type="component" value="Unassembled WGS sequence"/>
</dbReference>
<reference evidence="4" key="1">
    <citation type="journal article" date="2014" name="Proc. Natl. Acad. Sci. U.S.A.">
        <title>Extensive sampling of basidiomycete genomes demonstrates inadequacy of the white-rot/brown-rot paradigm for wood decay fungi.</title>
        <authorList>
            <person name="Riley R."/>
            <person name="Salamov A.A."/>
            <person name="Brown D.W."/>
            <person name="Nagy L.G."/>
            <person name="Floudas D."/>
            <person name="Held B.W."/>
            <person name="Levasseur A."/>
            <person name="Lombard V."/>
            <person name="Morin E."/>
            <person name="Otillar R."/>
            <person name="Lindquist E.A."/>
            <person name="Sun H."/>
            <person name="LaButti K.M."/>
            <person name="Schmutz J."/>
            <person name="Jabbour D."/>
            <person name="Luo H."/>
            <person name="Baker S.E."/>
            <person name="Pisabarro A.G."/>
            <person name="Walton J.D."/>
            <person name="Blanchette R.A."/>
            <person name="Henrissat B."/>
            <person name="Martin F."/>
            <person name="Cullen D."/>
            <person name="Hibbett D.S."/>
            <person name="Grigoriev I.V."/>
        </authorList>
    </citation>
    <scope>NUCLEOTIDE SEQUENCE [LARGE SCALE GENOMIC DNA]</scope>
    <source>
        <strain evidence="4">CBS 339.88</strain>
    </source>
</reference>
<dbReference type="OrthoDB" id="5570013at2759"/>
<organism evidence="3 4">
    <name type="scientific">Galerina marginata (strain CBS 339.88)</name>
    <dbReference type="NCBI Taxonomy" id="685588"/>
    <lineage>
        <taxon>Eukaryota</taxon>
        <taxon>Fungi</taxon>
        <taxon>Dikarya</taxon>
        <taxon>Basidiomycota</taxon>
        <taxon>Agaricomycotina</taxon>
        <taxon>Agaricomycetes</taxon>
        <taxon>Agaricomycetidae</taxon>
        <taxon>Agaricales</taxon>
        <taxon>Agaricineae</taxon>
        <taxon>Strophariaceae</taxon>
        <taxon>Galerina</taxon>
    </lineage>
</organism>
<feature type="compositionally biased region" description="Basic and acidic residues" evidence="1">
    <location>
        <begin position="415"/>
        <end position="431"/>
    </location>
</feature>
<dbReference type="HOGENOM" id="CLU_037980_2_0_1"/>
<dbReference type="EMBL" id="KL142368">
    <property type="protein sequence ID" value="KDR84319.1"/>
    <property type="molecule type" value="Genomic_DNA"/>
</dbReference>
<feature type="region of interest" description="Disordered" evidence="1">
    <location>
        <begin position="414"/>
        <end position="437"/>
    </location>
</feature>
<protein>
    <recommendedName>
        <fullName evidence="2">DUF7330 domain-containing protein</fullName>
    </recommendedName>
</protein>
<gene>
    <name evidence="3" type="ORF">GALMADRAFT_237095</name>
</gene>
<dbReference type="AlphaFoldDB" id="A0A067TWH1"/>
<feature type="region of interest" description="Disordered" evidence="1">
    <location>
        <begin position="1"/>
        <end position="21"/>
    </location>
</feature>
<dbReference type="STRING" id="685588.A0A067TWH1"/>
<evidence type="ECO:0000313" key="4">
    <source>
        <dbReference type="Proteomes" id="UP000027222"/>
    </source>
</evidence>